<reference evidence="1" key="2">
    <citation type="submission" date="2021-04" db="EMBL/GenBank/DDBJ databases">
        <authorList>
            <person name="Gilroy R."/>
        </authorList>
    </citation>
    <scope>NUCLEOTIDE SEQUENCE</scope>
    <source>
        <strain evidence="1">CHK196-7946</strain>
    </source>
</reference>
<evidence type="ECO:0000313" key="2">
    <source>
        <dbReference type="Proteomes" id="UP000823902"/>
    </source>
</evidence>
<comment type="caution">
    <text evidence="1">The sequence shown here is derived from an EMBL/GenBank/DDBJ whole genome shotgun (WGS) entry which is preliminary data.</text>
</comment>
<dbReference type="Proteomes" id="UP000823902">
    <property type="component" value="Unassembled WGS sequence"/>
</dbReference>
<reference evidence="1" key="1">
    <citation type="journal article" date="2021" name="PeerJ">
        <title>Extensive microbial diversity within the chicken gut microbiome revealed by metagenomics and culture.</title>
        <authorList>
            <person name="Gilroy R."/>
            <person name="Ravi A."/>
            <person name="Getino M."/>
            <person name="Pursley I."/>
            <person name="Horton D.L."/>
            <person name="Alikhan N.F."/>
            <person name="Baker D."/>
            <person name="Gharbi K."/>
            <person name="Hall N."/>
            <person name="Watson M."/>
            <person name="Adriaenssens E.M."/>
            <person name="Foster-Nyarko E."/>
            <person name="Jarju S."/>
            <person name="Secka A."/>
            <person name="Antonio M."/>
            <person name="Oren A."/>
            <person name="Chaudhuri R.R."/>
            <person name="La Ragione R."/>
            <person name="Hildebrand F."/>
            <person name="Pallen M.J."/>
        </authorList>
    </citation>
    <scope>NUCLEOTIDE SEQUENCE</scope>
    <source>
        <strain evidence="1">CHK196-7946</strain>
    </source>
</reference>
<accession>A0A9D2Q7D9</accession>
<name>A0A9D2Q7D9_9FIRM</name>
<proteinExistence type="predicted"/>
<organism evidence="1 2">
    <name type="scientific">Candidatus Mediterraneibacter faecavium</name>
    <dbReference type="NCBI Taxonomy" id="2838668"/>
    <lineage>
        <taxon>Bacteria</taxon>
        <taxon>Bacillati</taxon>
        <taxon>Bacillota</taxon>
        <taxon>Clostridia</taxon>
        <taxon>Lachnospirales</taxon>
        <taxon>Lachnospiraceae</taxon>
        <taxon>Mediterraneibacter</taxon>
    </lineage>
</organism>
<gene>
    <name evidence="1" type="ORF">H9697_04910</name>
</gene>
<evidence type="ECO:0008006" key="3">
    <source>
        <dbReference type="Google" id="ProtNLM"/>
    </source>
</evidence>
<dbReference type="EMBL" id="DWVY01000022">
    <property type="protein sequence ID" value="HJC74272.1"/>
    <property type="molecule type" value="Genomic_DNA"/>
</dbReference>
<sequence length="535" mass="61958">MSNILRKIETDEVVIYKNHTYSTSTLEKCRRLHEELVREGKITGAFDSDLWMGYSGVRYSGMNFAIDPDAYHKHCGREFGISISTMKNMLRCYAIYCNGVYIYQTISRDRLNVIKSFLEGFPGKGFRLKASGISAIEDFLAFINTPDKQIQDIFSRIATEKETSVRQRTLAPVMNYLVIENEINTLFQSDLDEAYFRKWFPIYFWVNITFILPLRATEMLVTPKDCISHTGDGKTFLTVRRTKLKKRKRTVYYDIASDYREFTYEIPDNVVAATIEKYIAVTSGQDRRFLFEYSDLMINGMLSLQAFNHLLAEFMEERIIGNPRYEFAKYAAGIPEFEKVTAGDSRPIAMANLYFQNVGEDICRQLADHVHIDTSSGYYTNISETIWASSVIHFQKKMEYEHRYAQEMHGKGKLAATGPYSQCLSGKRLSDSEDLDDCIEQGHLADCMGCRFYRPSDRELADFMEIQKKRADDGAKRVIEFMNSTLKAKKQDISMEELFLSVQTDASRYRMGCDISAKEKYDKWQEHRNSPKTCF</sequence>
<protein>
    <recommendedName>
        <fullName evidence="3">Integrase</fullName>
    </recommendedName>
</protein>
<evidence type="ECO:0000313" key="1">
    <source>
        <dbReference type="EMBL" id="HJC74272.1"/>
    </source>
</evidence>
<dbReference type="AlphaFoldDB" id="A0A9D2Q7D9"/>